<dbReference type="PANTHER" id="PTHR42877">
    <property type="entry name" value="L-ORNITHINE N(5)-MONOOXYGENASE-RELATED"/>
    <property type="match status" value="1"/>
</dbReference>
<keyword evidence="3" id="KW-0274">FAD</keyword>
<organism evidence="5 6">
    <name type="scientific">Actinomadura graeca</name>
    <dbReference type="NCBI Taxonomy" id="2750812"/>
    <lineage>
        <taxon>Bacteria</taxon>
        <taxon>Bacillati</taxon>
        <taxon>Actinomycetota</taxon>
        <taxon>Actinomycetes</taxon>
        <taxon>Streptosporangiales</taxon>
        <taxon>Thermomonosporaceae</taxon>
        <taxon>Actinomadura</taxon>
    </lineage>
</organism>
<evidence type="ECO:0000313" key="6">
    <source>
        <dbReference type="Proteomes" id="UP001049518"/>
    </source>
</evidence>
<evidence type="ECO:0000256" key="2">
    <source>
        <dbReference type="ARBA" id="ARBA00022630"/>
    </source>
</evidence>
<dbReference type="EMBL" id="CP059572">
    <property type="protein sequence ID" value="QXJ25168.1"/>
    <property type="molecule type" value="Genomic_DNA"/>
</dbReference>
<protein>
    <submittedName>
        <fullName evidence="5">NAD(P)/FAD-dependent oxidoreductase</fullName>
    </submittedName>
</protein>
<name>A0ABX8R2S8_9ACTN</name>
<dbReference type="SUPFAM" id="SSF51905">
    <property type="entry name" value="FAD/NAD(P)-binding domain"/>
    <property type="match status" value="1"/>
</dbReference>
<evidence type="ECO:0000313" key="5">
    <source>
        <dbReference type="EMBL" id="QXJ25168.1"/>
    </source>
</evidence>
<evidence type="ECO:0000256" key="1">
    <source>
        <dbReference type="ARBA" id="ARBA00010139"/>
    </source>
</evidence>
<accession>A0ABX8R2S8</accession>
<evidence type="ECO:0000256" key="3">
    <source>
        <dbReference type="ARBA" id="ARBA00022827"/>
    </source>
</evidence>
<sequence length="493" mass="56270">MNRKRNGRRRTGPRVAIVGCGFGGIATGVKLKKKGITRFTIFERSDGPGGTWWDNRYPGCEVDIPSHAYSFSFLTYDWSRTHAGQEELQRYAEHVLDRFGLRRHCRFGVGVESATWDEDAARYEVRLDDGTTEPFDVVISCLGLLNHPRHPDWPGLEDFEGPKFHTARWEPAHDLAGKRVAVVGTGSTATQVVPAIAGRVERLYVFQRQPSWILPKGERDFTPRERAMFRRLPVLQKLRRAWLFYRFRVMFKGYDLHGKRQQQNLRQCREYIEKTVDDPELRARLTPDYPWGCKRPVLASGFYPALNRPNVRLVPHAVTRMTRTGIVDSTGTEHGIDVLVMATGFQATNFLASLEVRGVGGVEIHDTWKNDPTAFLGITVPGYPNFFMLYGPNTNGGFSIIAQLERQAEVAARTVARMRRRGLRAVDTRPAAAERWVRWVDRQLARHASAMEANCTNYYHSETGRNVTQWPKPHGEYYLLTKALPFLGLVGRR</sequence>
<dbReference type="PANTHER" id="PTHR42877:SF4">
    <property type="entry name" value="FAD_NAD(P)-BINDING DOMAIN-CONTAINING PROTEIN-RELATED"/>
    <property type="match status" value="1"/>
</dbReference>
<dbReference type="InterPro" id="IPR020946">
    <property type="entry name" value="Flavin_mOase-like"/>
</dbReference>
<dbReference type="InterPro" id="IPR051209">
    <property type="entry name" value="FAD-bind_Monooxygenase_sf"/>
</dbReference>
<keyword evidence="6" id="KW-1185">Reference proteome</keyword>
<keyword evidence="4" id="KW-0560">Oxidoreductase</keyword>
<dbReference type="InterPro" id="IPR036188">
    <property type="entry name" value="FAD/NAD-bd_sf"/>
</dbReference>
<evidence type="ECO:0000256" key="4">
    <source>
        <dbReference type="ARBA" id="ARBA00023002"/>
    </source>
</evidence>
<dbReference type="Pfam" id="PF00743">
    <property type="entry name" value="FMO-like"/>
    <property type="match status" value="1"/>
</dbReference>
<dbReference type="Gene3D" id="3.50.50.60">
    <property type="entry name" value="FAD/NAD(P)-binding domain"/>
    <property type="match status" value="3"/>
</dbReference>
<dbReference type="Proteomes" id="UP001049518">
    <property type="component" value="Chromosome"/>
</dbReference>
<dbReference type="RefSeq" id="WP_231331077.1">
    <property type="nucleotide sequence ID" value="NZ_CP059572.1"/>
</dbReference>
<gene>
    <name evidence="5" type="ORF">AGRA3207_006621</name>
</gene>
<reference evidence="5" key="1">
    <citation type="submission" date="2020-07" db="EMBL/GenBank/DDBJ databases">
        <authorList>
            <person name="Tarantini F.S."/>
            <person name="Hong K.W."/>
            <person name="Chan K.G."/>
        </authorList>
    </citation>
    <scope>NUCLEOTIDE SEQUENCE</scope>
    <source>
        <strain evidence="5">32-07</strain>
    </source>
</reference>
<keyword evidence="2" id="KW-0285">Flavoprotein</keyword>
<comment type="similarity">
    <text evidence="1">Belongs to the FAD-binding monooxygenase family.</text>
</comment>
<proteinExistence type="inferred from homology"/>